<dbReference type="InterPro" id="IPR018933">
    <property type="entry name" value="Netrin_module_non-TIMP"/>
</dbReference>
<dbReference type="GO" id="GO:0005615">
    <property type="term" value="C:extracellular space"/>
    <property type="evidence" value="ECO:0007669"/>
    <property type="project" value="TreeGrafter"/>
</dbReference>
<dbReference type="PROSITE" id="PS50038">
    <property type="entry name" value="FZ"/>
    <property type="match status" value="1"/>
</dbReference>
<feature type="disulfide bond" evidence="10">
    <location>
        <begin position="263"/>
        <end position="309"/>
    </location>
</feature>
<dbReference type="GO" id="GO:0030154">
    <property type="term" value="P:cell differentiation"/>
    <property type="evidence" value="ECO:0007669"/>
    <property type="project" value="UniProtKB-KW"/>
</dbReference>
<evidence type="ECO:0000256" key="10">
    <source>
        <dbReference type="PROSITE-ProRule" id="PRU00090"/>
    </source>
</evidence>
<evidence type="ECO:0000256" key="6">
    <source>
        <dbReference type="ARBA" id="ARBA00022729"/>
    </source>
</evidence>
<keyword evidence="6" id="KW-0732">Signal</keyword>
<proteinExistence type="inferred from homology"/>
<evidence type="ECO:0000256" key="1">
    <source>
        <dbReference type="ARBA" id="ARBA00004613"/>
    </source>
</evidence>
<keyword evidence="4" id="KW-0964">Secreted</keyword>
<dbReference type="InterPro" id="IPR001134">
    <property type="entry name" value="Netrin_domain"/>
</dbReference>
<dbReference type="FunFam" id="1.10.2000.10:FF:000001">
    <property type="entry name" value="secreted frizzled-related protein 2"/>
    <property type="match status" value="1"/>
</dbReference>
<organism evidence="13 14">
    <name type="scientific">Chelonia mydas</name>
    <name type="common">Green sea-turtle</name>
    <name type="synonym">Chelonia agassizi</name>
    <dbReference type="NCBI Taxonomy" id="8469"/>
    <lineage>
        <taxon>Eukaryota</taxon>
        <taxon>Metazoa</taxon>
        <taxon>Chordata</taxon>
        <taxon>Craniata</taxon>
        <taxon>Vertebrata</taxon>
        <taxon>Euteleostomi</taxon>
        <taxon>Archelosauria</taxon>
        <taxon>Testudinata</taxon>
        <taxon>Testudines</taxon>
        <taxon>Cryptodira</taxon>
        <taxon>Durocryptodira</taxon>
        <taxon>Americhelydia</taxon>
        <taxon>Chelonioidea</taxon>
        <taxon>Cheloniidae</taxon>
        <taxon>Chelonia</taxon>
    </lineage>
</organism>
<dbReference type="InterPro" id="IPR020067">
    <property type="entry name" value="Frizzled_dom"/>
</dbReference>
<feature type="disulfide bond" evidence="10">
    <location>
        <begin position="331"/>
        <end position="355"/>
    </location>
</feature>
<feature type="disulfide bond" evidence="10">
    <location>
        <begin position="300"/>
        <end position="338"/>
    </location>
</feature>
<dbReference type="SMART" id="SM00063">
    <property type="entry name" value="FRI"/>
    <property type="match status" value="1"/>
</dbReference>
<keyword evidence="7" id="KW-0221">Differentiation</keyword>
<gene>
    <name evidence="13" type="ORF">UY3_16758</name>
</gene>
<evidence type="ECO:0000256" key="7">
    <source>
        <dbReference type="ARBA" id="ARBA00022782"/>
    </source>
</evidence>
<evidence type="ECO:0000313" key="14">
    <source>
        <dbReference type="Proteomes" id="UP000031443"/>
    </source>
</evidence>
<dbReference type="PANTHER" id="PTHR11309:SF149">
    <property type="entry name" value="SECRETED FRIZZLED-RELATED PROTEIN 2-LIKE"/>
    <property type="match status" value="1"/>
</dbReference>
<dbReference type="Gene3D" id="1.10.2000.10">
    <property type="entry name" value="Frizzled cysteine-rich domain"/>
    <property type="match status" value="1"/>
</dbReference>
<dbReference type="STRING" id="8469.M7ALR8"/>
<dbReference type="GO" id="GO:0035567">
    <property type="term" value="P:non-canonical Wnt signaling pathway"/>
    <property type="evidence" value="ECO:0007669"/>
    <property type="project" value="TreeGrafter"/>
</dbReference>
<dbReference type="Gene3D" id="3.80.10.10">
    <property type="entry name" value="Ribonuclease Inhibitor"/>
    <property type="match status" value="1"/>
</dbReference>
<evidence type="ECO:0000256" key="2">
    <source>
        <dbReference type="ARBA" id="ARBA00010054"/>
    </source>
</evidence>
<evidence type="ECO:0000313" key="13">
    <source>
        <dbReference type="EMBL" id="EMP26156.1"/>
    </source>
</evidence>
<comment type="subcellular location">
    <subcellularLocation>
        <location evidence="1">Secreted</location>
    </subcellularLocation>
</comment>
<dbReference type="GO" id="GO:0017147">
    <property type="term" value="F:Wnt-protein binding"/>
    <property type="evidence" value="ECO:0007669"/>
    <property type="project" value="TreeGrafter"/>
</dbReference>
<evidence type="ECO:0000256" key="9">
    <source>
        <dbReference type="ARBA" id="ARBA00070239"/>
    </source>
</evidence>
<evidence type="ECO:0000256" key="5">
    <source>
        <dbReference type="ARBA" id="ARBA00022687"/>
    </source>
</evidence>
<dbReference type="InterPro" id="IPR015526">
    <property type="entry name" value="Frizzled/SFRP"/>
</dbReference>
<protein>
    <recommendedName>
        <fullName evidence="9">Secreted frizzled-related protein 2</fullName>
    </recommendedName>
</protein>
<dbReference type="eggNOG" id="KOG3577">
    <property type="taxonomic scope" value="Eukaryota"/>
</dbReference>
<dbReference type="Gene3D" id="2.40.50.120">
    <property type="match status" value="1"/>
</dbReference>
<keyword evidence="8 10" id="KW-1015">Disulfide bond</keyword>
<dbReference type="Pfam" id="PF01392">
    <property type="entry name" value="Fz"/>
    <property type="match status" value="1"/>
</dbReference>
<keyword evidence="3" id="KW-0217">Developmental protein</keyword>
<keyword evidence="14" id="KW-1185">Reference proteome</keyword>
<evidence type="ECO:0000256" key="8">
    <source>
        <dbReference type="ARBA" id="ARBA00023157"/>
    </source>
</evidence>
<dbReference type="PROSITE" id="PS50189">
    <property type="entry name" value="NTR"/>
    <property type="match status" value="1"/>
</dbReference>
<dbReference type="InterPro" id="IPR032675">
    <property type="entry name" value="LRR_dom_sf"/>
</dbReference>
<feature type="domain" description="NTR" evidence="12">
    <location>
        <begin position="471"/>
        <end position="594"/>
    </location>
</feature>
<evidence type="ECO:0000256" key="3">
    <source>
        <dbReference type="ARBA" id="ARBA00022473"/>
    </source>
</evidence>
<feature type="domain" description="FZ" evidence="11">
    <location>
        <begin position="248"/>
        <end position="368"/>
    </location>
</feature>
<name>M7ALR8_CHEMY</name>
<evidence type="ECO:0000256" key="4">
    <source>
        <dbReference type="ARBA" id="ARBA00022525"/>
    </source>
</evidence>
<comment type="similarity">
    <text evidence="2">Belongs to the secreted frizzled-related protein (sFRP) family.</text>
</comment>
<dbReference type="PROSITE" id="PS51450">
    <property type="entry name" value="LRR"/>
    <property type="match status" value="1"/>
</dbReference>
<dbReference type="InterPro" id="IPR001611">
    <property type="entry name" value="Leu-rich_rpt"/>
</dbReference>
<sequence length="594" mass="66443">MNREQQYPKSEDLLTEEPRPGLKVIKRSAGGKLLTQAVRLNNNTINELTDFTSTMEQLLEYPDELSWVDLSFNDLPTIDPVLTTYPQLRALNLHGNSIQSLSEVDKLAVLPCLRTLTLHGNPIEEEKGYSFVLATSGICPLPAAPPHWHSFRIGPAEAGNYHRAPHYQETTEIAEERLRDQRAGGTLGRKVKLAKHISLAEQCLREKEAESPSRLPMDVLLLLVLLAWAWRSPSLAAPFTYQLARLSSQRSSCKPIPSSMTLCHGVGYNDMRLPNLLGHESMKEALQQAASWVPLLTKQCHGDTKKFLCSLFAPVCISDLEDPIYPCRSLCEAVRDGCTPVMAAFGFPWPAMFNCSRFPRGNELCVPPAGPDDRLQLAKEDAVCTACSSRGHSEKEFLENFCSQDFALKMSIKALSSADGDLKVTPELKSRTLYKQGGWSEEELKKPVLWLRVPCSHFSMKPFLSLPDAVCTACSSRGHSEKEFLENFCSQDFALKMSIKALSSADGDLKVTPELKSRTLYKQGGWSEEELKKPVLWLTHGETCACEELRGQGTVVLAMGHKVAGRLVISWVRRWQRGERELKKFTRAVRKIQC</sequence>
<dbReference type="Proteomes" id="UP000031443">
    <property type="component" value="Unassembled WGS sequence"/>
</dbReference>
<dbReference type="SUPFAM" id="SSF50242">
    <property type="entry name" value="TIMP-like"/>
    <property type="match status" value="2"/>
</dbReference>
<dbReference type="InterPro" id="IPR008993">
    <property type="entry name" value="TIMP-like_OB-fold"/>
</dbReference>
<evidence type="ECO:0000259" key="11">
    <source>
        <dbReference type="PROSITE" id="PS50038"/>
    </source>
</evidence>
<comment type="caution">
    <text evidence="10">Lacks conserved residue(s) required for the propagation of feature annotation.</text>
</comment>
<evidence type="ECO:0000259" key="12">
    <source>
        <dbReference type="PROSITE" id="PS50189"/>
    </source>
</evidence>
<dbReference type="Pfam" id="PF01759">
    <property type="entry name" value="NTR"/>
    <property type="match status" value="1"/>
</dbReference>
<dbReference type="CDD" id="cd03580">
    <property type="entry name" value="NTR_Sfrp1_like"/>
    <property type="match status" value="1"/>
</dbReference>
<dbReference type="InterPro" id="IPR036790">
    <property type="entry name" value="Frizzled_dom_sf"/>
</dbReference>
<dbReference type="GO" id="GO:0060070">
    <property type="term" value="P:canonical Wnt signaling pathway"/>
    <property type="evidence" value="ECO:0007669"/>
    <property type="project" value="TreeGrafter"/>
</dbReference>
<accession>M7ALR8</accession>
<keyword evidence="5" id="KW-0879">Wnt signaling pathway</keyword>
<dbReference type="PANTHER" id="PTHR11309">
    <property type="entry name" value="FRIZZLED"/>
    <property type="match status" value="1"/>
</dbReference>
<dbReference type="SUPFAM" id="SSF63501">
    <property type="entry name" value="Frizzled cysteine-rich domain"/>
    <property type="match status" value="1"/>
</dbReference>
<dbReference type="EMBL" id="KB582884">
    <property type="protein sequence ID" value="EMP26156.1"/>
    <property type="molecule type" value="Genomic_DNA"/>
</dbReference>
<dbReference type="AlphaFoldDB" id="M7ALR8"/>
<dbReference type="SUPFAM" id="SSF52058">
    <property type="entry name" value="L domain-like"/>
    <property type="match status" value="1"/>
</dbReference>
<reference evidence="14" key="1">
    <citation type="journal article" date="2013" name="Nat. Genet.">
        <title>The draft genomes of soft-shell turtle and green sea turtle yield insights into the development and evolution of the turtle-specific body plan.</title>
        <authorList>
            <person name="Wang Z."/>
            <person name="Pascual-Anaya J."/>
            <person name="Zadissa A."/>
            <person name="Li W."/>
            <person name="Niimura Y."/>
            <person name="Huang Z."/>
            <person name="Li C."/>
            <person name="White S."/>
            <person name="Xiong Z."/>
            <person name="Fang D."/>
            <person name="Wang B."/>
            <person name="Ming Y."/>
            <person name="Chen Y."/>
            <person name="Zheng Y."/>
            <person name="Kuraku S."/>
            <person name="Pignatelli M."/>
            <person name="Herrero J."/>
            <person name="Beal K."/>
            <person name="Nozawa M."/>
            <person name="Li Q."/>
            <person name="Wang J."/>
            <person name="Zhang H."/>
            <person name="Yu L."/>
            <person name="Shigenobu S."/>
            <person name="Wang J."/>
            <person name="Liu J."/>
            <person name="Flicek P."/>
            <person name="Searle S."/>
            <person name="Wang J."/>
            <person name="Kuratani S."/>
            <person name="Yin Y."/>
            <person name="Aken B."/>
            <person name="Zhang G."/>
            <person name="Irie N."/>
        </authorList>
    </citation>
    <scope>NUCLEOTIDE SEQUENCE [LARGE SCALE GENOMIC DNA]</scope>
</reference>
<dbReference type="FunFam" id="2.40.50.120:FF:000006">
    <property type="entry name" value="Secreted frizzled-related protein 2"/>
    <property type="match status" value="1"/>
</dbReference>